<evidence type="ECO:0000313" key="12">
    <source>
        <dbReference type="Proteomes" id="UP000256650"/>
    </source>
</evidence>
<dbReference type="Pfam" id="PF00270">
    <property type="entry name" value="DEAD"/>
    <property type="match status" value="1"/>
</dbReference>
<dbReference type="Gene3D" id="3.40.50.300">
    <property type="entry name" value="P-loop containing nucleotide triphosphate hydrolases"/>
    <property type="match status" value="2"/>
</dbReference>
<evidence type="ECO:0000256" key="4">
    <source>
        <dbReference type="ARBA" id="ARBA00022840"/>
    </source>
</evidence>
<evidence type="ECO:0000259" key="8">
    <source>
        <dbReference type="PROSITE" id="PS51192"/>
    </source>
</evidence>
<dbReference type="SUPFAM" id="SSF52540">
    <property type="entry name" value="P-loop containing nucleoside triphosphate hydrolases"/>
    <property type="match status" value="1"/>
</dbReference>
<dbReference type="GeneID" id="82536165"/>
<dbReference type="RefSeq" id="WP_115552014.1">
    <property type="nucleotide sequence ID" value="NZ_CAPHNE010000021.1"/>
</dbReference>
<dbReference type="PROSITE" id="PS51192">
    <property type="entry name" value="HELICASE_ATP_BIND_1"/>
    <property type="match status" value="1"/>
</dbReference>
<dbReference type="GO" id="GO:0005524">
    <property type="term" value="F:ATP binding"/>
    <property type="evidence" value="ECO:0007669"/>
    <property type="project" value="UniProtKB-KW"/>
</dbReference>
<dbReference type="GO" id="GO:0005829">
    <property type="term" value="C:cytosol"/>
    <property type="evidence" value="ECO:0007669"/>
    <property type="project" value="TreeGrafter"/>
</dbReference>
<keyword evidence="4" id="KW-0067">ATP-binding</keyword>
<dbReference type="InterPro" id="IPR044742">
    <property type="entry name" value="DEAD/DEAH_RhlB"/>
</dbReference>
<dbReference type="Pfam" id="PF00271">
    <property type="entry name" value="Helicase_C"/>
    <property type="match status" value="1"/>
</dbReference>
<feature type="compositionally biased region" description="Basic and acidic residues" evidence="7">
    <location>
        <begin position="486"/>
        <end position="529"/>
    </location>
</feature>
<evidence type="ECO:0000256" key="2">
    <source>
        <dbReference type="ARBA" id="ARBA00022801"/>
    </source>
</evidence>
<keyword evidence="3 11" id="KW-0347">Helicase</keyword>
<feature type="domain" description="DEAD-box RNA helicase Q" evidence="10">
    <location>
        <begin position="31"/>
        <end position="59"/>
    </location>
</feature>
<keyword evidence="2" id="KW-0378">Hydrolase</keyword>
<dbReference type="SMART" id="SM00487">
    <property type="entry name" value="DEXDc"/>
    <property type="match status" value="1"/>
</dbReference>
<dbReference type="InterPro" id="IPR001650">
    <property type="entry name" value="Helicase_C-like"/>
</dbReference>
<dbReference type="InterPro" id="IPR011545">
    <property type="entry name" value="DEAD/DEAH_box_helicase_dom"/>
</dbReference>
<evidence type="ECO:0000256" key="7">
    <source>
        <dbReference type="SAM" id="MobiDB-lite"/>
    </source>
</evidence>
<dbReference type="CDD" id="cd18787">
    <property type="entry name" value="SF2_C_DEAD"/>
    <property type="match status" value="1"/>
</dbReference>
<evidence type="ECO:0000259" key="10">
    <source>
        <dbReference type="PROSITE" id="PS51195"/>
    </source>
</evidence>
<dbReference type="OrthoDB" id="9805696at2"/>
<dbReference type="InterPro" id="IPR027417">
    <property type="entry name" value="P-loop_NTPase"/>
</dbReference>
<dbReference type="CDD" id="cd00268">
    <property type="entry name" value="DEADc"/>
    <property type="match status" value="1"/>
</dbReference>
<feature type="domain" description="Helicase C-terminal" evidence="9">
    <location>
        <begin position="242"/>
        <end position="404"/>
    </location>
</feature>
<dbReference type="PROSITE" id="PS51194">
    <property type="entry name" value="HELICASE_CTER"/>
    <property type="match status" value="1"/>
</dbReference>
<dbReference type="AlphaFoldDB" id="A0A3D8IAK2"/>
<evidence type="ECO:0000256" key="3">
    <source>
        <dbReference type="ARBA" id="ARBA00022806"/>
    </source>
</evidence>
<keyword evidence="12" id="KW-1185">Reference proteome</keyword>
<protein>
    <submittedName>
        <fullName evidence="11">ATP-dependent helicase</fullName>
    </submittedName>
</protein>
<dbReference type="GO" id="GO:0016787">
    <property type="term" value="F:hydrolase activity"/>
    <property type="evidence" value="ECO:0007669"/>
    <property type="project" value="UniProtKB-KW"/>
</dbReference>
<accession>A0A3D8IAK2</accession>
<feature type="region of interest" description="Disordered" evidence="7">
    <location>
        <begin position="473"/>
        <end position="558"/>
    </location>
</feature>
<dbReference type="PANTHER" id="PTHR47959:SF1">
    <property type="entry name" value="ATP-DEPENDENT RNA HELICASE DBPA"/>
    <property type="match status" value="1"/>
</dbReference>
<dbReference type="GO" id="GO:0003724">
    <property type="term" value="F:RNA helicase activity"/>
    <property type="evidence" value="ECO:0007669"/>
    <property type="project" value="InterPro"/>
</dbReference>
<dbReference type="SMART" id="SM00490">
    <property type="entry name" value="HELICc"/>
    <property type="match status" value="1"/>
</dbReference>
<evidence type="ECO:0000256" key="5">
    <source>
        <dbReference type="ARBA" id="ARBA00038437"/>
    </source>
</evidence>
<feature type="compositionally biased region" description="Polar residues" evidence="7">
    <location>
        <begin position="541"/>
        <end position="558"/>
    </location>
</feature>
<evidence type="ECO:0000313" key="11">
    <source>
        <dbReference type="EMBL" id="RDU62180.1"/>
    </source>
</evidence>
<reference evidence="11 12" key="1">
    <citation type="submission" date="2018-04" db="EMBL/GenBank/DDBJ databases">
        <title>Novel Campyloabacter and Helicobacter Species and Strains.</title>
        <authorList>
            <person name="Mannion A.J."/>
            <person name="Shen Z."/>
            <person name="Fox J.G."/>
        </authorList>
    </citation>
    <scope>NUCLEOTIDE SEQUENCE [LARGE SCALE GENOMIC DNA]</scope>
    <source>
        <strain evidence="11 12">MIT 99-5101</strain>
    </source>
</reference>
<gene>
    <name evidence="11" type="ORF">CQA43_07705</name>
</gene>
<evidence type="ECO:0000256" key="1">
    <source>
        <dbReference type="ARBA" id="ARBA00022741"/>
    </source>
</evidence>
<feature type="region of interest" description="Disordered" evidence="7">
    <location>
        <begin position="1"/>
        <end position="26"/>
    </location>
</feature>
<evidence type="ECO:0000259" key="9">
    <source>
        <dbReference type="PROSITE" id="PS51194"/>
    </source>
</evidence>
<dbReference type="PROSITE" id="PS51195">
    <property type="entry name" value="Q_MOTIF"/>
    <property type="match status" value="1"/>
</dbReference>
<proteinExistence type="inferred from homology"/>
<feature type="short sequence motif" description="Q motif" evidence="6">
    <location>
        <begin position="31"/>
        <end position="59"/>
    </location>
</feature>
<name>A0A3D8IAK2_9HELI</name>
<feature type="domain" description="Helicase ATP-binding" evidence="8">
    <location>
        <begin position="62"/>
        <end position="231"/>
    </location>
</feature>
<dbReference type="InterPro" id="IPR014014">
    <property type="entry name" value="RNA_helicase_DEAD_Q_motif"/>
</dbReference>
<evidence type="ECO:0000256" key="6">
    <source>
        <dbReference type="PROSITE-ProRule" id="PRU00552"/>
    </source>
</evidence>
<dbReference type="Proteomes" id="UP000256650">
    <property type="component" value="Unassembled WGS sequence"/>
</dbReference>
<dbReference type="EMBL" id="NXLS01000008">
    <property type="protein sequence ID" value="RDU62180.1"/>
    <property type="molecule type" value="Genomic_DNA"/>
</dbReference>
<organism evidence="11 12">
    <name type="scientific">Helicobacter ganmani</name>
    <dbReference type="NCBI Taxonomy" id="60246"/>
    <lineage>
        <taxon>Bacteria</taxon>
        <taxon>Pseudomonadati</taxon>
        <taxon>Campylobacterota</taxon>
        <taxon>Epsilonproteobacteria</taxon>
        <taxon>Campylobacterales</taxon>
        <taxon>Helicobacteraceae</taxon>
        <taxon>Helicobacter</taxon>
    </lineage>
</organism>
<comment type="caution">
    <text evidence="11">The sequence shown here is derived from an EMBL/GenBank/DDBJ whole genome shotgun (WGS) entry which is preliminary data.</text>
</comment>
<feature type="compositionally biased region" description="Polar residues" evidence="7">
    <location>
        <begin position="17"/>
        <end position="26"/>
    </location>
</feature>
<dbReference type="PANTHER" id="PTHR47959">
    <property type="entry name" value="ATP-DEPENDENT RNA HELICASE RHLE-RELATED"/>
    <property type="match status" value="1"/>
</dbReference>
<dbReference type="GO" id="GO:0003676">
    <property type="term" value="F:nucleic acid binding"/>
    <property type="evidence" value="ECO:0007669"/>
    <property type="project" value="InterPro"/>
</dbReference>
<keyword evidence="1" id="KW-0547">Nucleotide-binding</keyword>
<sequence length="558" mass="63261">MDKTTKQQKSPAKKAPLTQNLRSENSWDNTCGFESFGFKKNILRGIQEAGFSEPSPIQQEAIPIILDGLDVIAQAQTGTGKTAAFGLPLINNLKHNGEIEVLIVTPTRELAMQVGDEIFKLGKYGKVRTVSLFGGQPIRRQLELLEKRPQIIIATPGRLLDHLRNERLKNFSPSVVVLDESDEMLDMGFLDDIEEIFTYLSNARQTLLFSATMPTPIKHLAQKILNNPKLIKVTPEDATNQDISQRYYIINESEREDAIVRLIDSEIPSKAIIFTRMKKEADILSERLLSRGYKAGALHGDMEQRERVKSINAFKDSSINILVATDIAARGLDISGVSHVFNFHIPLNPESYVHRIGRTGRAGKKGIAITLATPLEFKEIRRIKENTKASIELYEIPSIQDTMDKQDSNLLDKILKHPISDDALRIYEQIRSHTDITQLVCKLLSMVLQDSKVLGPNKIGLDKKDLKNLQIQLENGGRKKPTINNRKNERSERKNKNKNGSKENKHPRFQKSSKENDWNFQESHKESSKKSQSKNQRNTRKTSNQNFKSKNTKNPSRK</sequence>
<dbReference type="InterPro" id="IPR050079">
    <property type="entry name" value="DEAD_box_RNA_helicase"/>
</dbReference>
<comment type="similarity">
    <text evidence="5">Belongs to the DEAD box helicase family.</text>
</comment>
<dbReference type="InterPro" id="IPR014001">
    <property type="entry name" value="Helicase_ATP-bd"/>
</dbReference>